<organism evidence="7 8">
    <name type="scientific">Prosthecomicrobium pneumaticum</name>
    <dbReference type="NCBI Taxonomy" id="81895"/>
    <lineage>
        <taxon>Bacteria</taxon>
        <taxon>Pseudomonadati</taxon>
        <taxon>Pseudomonadota</taxon>
        <taxon>Alphaproteobacteria</taxon>
        <taxon>Hyphomicrobiales</taxon>
        <taxon>Kaistiaceae</taxon>
        <taxon>Prosthecomicrobium</taxon>
    </lineage>
</organism>
<evidence type="ECO:0000313" key="8">
    <source>
        <dbReference type="Proteomes" id="UP000523821"/>
    </source>
</evidence>
<keyword evidence="3 6" id="KW-0812">Transmembrane</keyword>
<evidence type="ECO:0000256" key="5">
    <source>
        <dbReference type="ARBA" id="ARBA00023136"/>
    </source>
</evidence>
<comment type="subcellular location">
    <subcellularLocation>
        <location evidence="1">Cell membrane</location>
        <topology evidence="1">Multi-pass membrane protein</topology>
    </subcellularLocation>
</comment>
<reference evidence="7 8" key="1">
    <citation type="submission" date="2020-08" db="EMBL/GenBank/DDBJ databases">
        <title>Genomic Encyclopedia of Type Strains, Phase IV (KMG-IV): sequencing the most valuable type-strain genomes for metagenomic binning, comparative biology and taxonomic classification.</title>
        <authorList>
            <person name="Goeker M."/>
        </authorList>
    </citation>
    <scope>NUCLEOTIDE SEQUENCE [LARGE SCALE GENOMIC DNA]</scope>
    <source>
        <strain evidence="7 8">DSM 16268</strain>
    </source>
</reference>
<dbReference type="EMBL" id="JACHOO010000011">
    <property type="protein sequence ID" value="MBB5754904.1"/>
    <property type="molecule type" value="Genomic_DNA"/>
</dbReference>
<keyword evidence="5 6" id="KW-0472">Membrane</keyword>
<keyword evidence="2" id="KW-1003">Cell membrane</keyword>
<keyword evidence="4 6" id="KW-1133">Transmembrane helix</keyword>
<evidence type="ECO:0000313" key="7">
    <source>
        <dbReference type="EMBL" id="MBB5754904.1"/>
    </source>
</evidence>
<dbReference type="InterPro" id="IPR001851">
    <property type="entry name" value="ABC_transp_permease"/>
</dbReference>
<sequence length="350" mass="37767">MTMTAVPFADAGLPAVRVQRQTPSGRIALTLALAALVALVAMPWWASTGTIRWILELCCYLAVAQMWNLLAGYAGLVSVGQQAFMGAAGYALFVLAQTYGINPFLAVFLSLLVPAVLAVPTYFLLHRLEGPYFSIGTWVVAEVFRLVSTNLPLVNSGAGMSLRVMKDYSAFERNVAMSLLCATLLLVTLGGSYWLLRSRFGLALIAMRDNPVAAASQGVQVGRLRFLIYVAAAVGCGLAGAIYFMAQLRITPGSAFDPMWANLAIFIVMVGGIGSIEGVLIGTLIFFVADRWFGEYGASYFVVLGLMTLAVALYARTGIWGAIARRWDAPWFPIGRRLIDPQQGTKGETR</sequence>
<feature type="transmembrane region" description="Helical" evidence="6">
    <location>
        <begin position="300"/>
        <end position="323"/>
    </location>
</feature>
<comment type="caution">
    <text evidence="7">The sequence shown here is derived from an EMBL/GenBank/DDBJ whole genome shotgun (WGS) entry which is preliminary data.</text>
</comment>
<accession>A0A7W9FQE0</accession>
<dbReference type="PANTHER" id="PTHR30482:SF17">
    <property type="entry name" value="ABC TRANSPORTER ATP-BINDING PROTEIN"/>
    <property type="match status" value="1"/>
</dbReference>
<dbReference type="RefSeq" id="WP_246429896.1">
    <property type="nucleotide sequence ID" value="NZ_JACHOO010000011.1"/>
</dbReference>
<feature type="transmembrane region" description="Helical" evidence="6">
    <location>
        <begin position="107"/>
        <end position="125"/>
    </location>
</feature>
<dbReference type="PANTHER" id="PTHR30482">
    <property type="entry name" value="HIGH-AFFINITY BRANCHED-CHAIN AMINO ACID TRANSPORT SYSTEM PERMEASE"/>
    <property type="match status" value="1"/>
</dbReference>
<dbReference type="CDD" id="cd06581">
    <property type="entry name" value="TM_PBP1_LivM_like"/>
    <property type="match status" value="1"/>
</dbReference>
<dbReference type="GO" id="GO:0005886">
    <property type="term" value="C:plasma membrane"/>
    <property type="evidence" value="ECO:0007669"/>
    <property type="project" value="UniProtKB-SubCell"/>
</dbReference>
<name>A0A7W9FQE0_9HYPH</name>
<feature type="transmembrane region" description="Helical" evidence="6">
    <location>
        <begin position="226"/>
        <end position="245"/>
    </location>
</feature>
<evidence type="ECO:0000256" key="3">
    <source>
        <dbReference type="ARBA" id="ARBA00022692"/>
    </source>
</evidence>
<evidence type="ECO:0000256" key="4">
    <source>
        <dbReference type="ARBA" id="ARBA00022989"/>
    </source>
</evidence>
<feature type="transmembrane region" description="Helical" evidence="6">
    <location>
        <begin position="175"/>
        <end position="196"/>
    </location>
</feature>
<dbReference type="Proteomes" id="UP000523821">
    <property type="component" value="Unassembled WGS sequence"/>
</dbReference>
<dbReference type="AlphaFoldDB" id="A0A7W9FQE0"/>
<keyword evidence="8" id="KW-1185">Reference proteome</keyword>
<dbReference type="GO" id="GO:0015658">
    <property type="term" value="F:branched-chain amino acid transmembrane transporter activity"/>
    <property type="evidence" value="ECO:0007669"/>
    <property type="project" value="InterPro"/>
</dbReference>
<feature type="transmembrane region" description="Helical" evidence="6">
    <location>
        <begin position="83"/>
        <end position="101"/>
    </location>
</feature>
<dbReference type="InterPro" id="IPR043428">
    <property type="entry name" value="LivM-like"/>
</dbReference>
<protein>
    <submittedName>
        <fullName evidence="7">Branched-chain amino acid transport system permease protein</fullName>
    </submittedName>
</protein>
<evidence type="ECO:0000256" key="2">
    <source>
        <dbReference type="ARBA" id="ARBA00022475"/>
    </source>
</evidence>
<dbReference type="Pfam" id="PF02653">
    <property type="entry name" value="BPD_transp_2"/>
    <property type="match status" value="1"/>
</dbReference>
<evidence type="ECO:0000256" key="6">
    <source>
        <dbReference type="SAM" id="Phobius"/>
    </source>
</evidence>
<gene>
    <name evidence="7" type="ORF">GGQ63_004001</name>
</gene>
<feature type="transmembrane region" description="Helical" evidence="6">
    <location>
        <begin position="27"/>
        <end position="45"/>
    </location>
</feature>
<feature type="transmembrane region" description="Helical" evidence="6">
    <location>
        <begin position="265"/>
        <end position="288"/>
    </location>
</feature>
<evidence type="ECO:0000256" key="1">
    <source>
        <dbReference type="ARBA" id="ARBA00004651"/>
    </source>
</evidence>
<proteinExistence type="predicted"/>